<dbReference type="EMBL" id="ACFH01000003">
    <property type="protein sequence ID" value="EEH67117.1"/>
    <property type="molecule type" value="Genomic_DNA"/>
</dbReference>
<proteinExistence type="predicted"/>
<protein>
    <submittedName>
        <fullName evidence="1">Uncharacterized protein</fullName>
    </submittedName>
</protein>
<dbReference type="AlphaFoldDB" id="C0W2C3"/>
<comment type="caution">
    <text evidence="1">The sequence shown here is derived from an EMBL/GenBank/DDBJ whole genome shotgun (WGS) entry which is preliminary data.</text>
</comment>
<organism evidence="1 2">
    <name type="scientific">Actinomyces urogenitalis DSM 15434</name>
    <dbReference type="NCBI Taxonomy" id="525246"/>
    <lineage>
        <taxon>Bacteria</taxon>
        <taxon>Bacillati</taxon>
        <taxon>Actinomycetota</taxon>
        <taxon>Actinomycetes</taxon>
        <taxon>Actinomycetales</taxon>
        <taxon>Actinomycetaceae</taxon>
        <taxon>Actinomyces</taxon>
    </lineage>
</organism>
<dbReference type="HOGENOM" id="CLU_2091589_0_0_11"/>
<name>C0W2C3_9ACTO</name>
<gene>
    <name evidence="1" type="ORF">HMPREF0058_0017</name>
</gene>
<accession>C0W2C3</accession>
<evidence type="ECO:0000313" key="1">
    <source>
        <dbReference type="EMBL" id="EEH67117.1"/>
    </source>
</evidence>
<dbReference type="Proteomes" id="UP000004778">
    <property type="component" value="Unassembled WGS sequence"/>
</dbReference>
<evidence type="ECO:0000313" key="2">
    <source>
        <dbReference type="Proteomes" id="UP000004778"/>
    </source>
</evidence>
<sequence length="116" mass="12395">MPGLIVEHIRRQDLATLLALPGARLTRQAPPCRYAMDPTGTGEVLRIIGNIRTTPTGALKANAASDLEPHQLPRLATAALHIHHTRPALAAPVIVYAPLHVPDSPADLTSKEAEQP</sequence>
<keyword evidence="2" id="KW-1185">Reference proteome</keyword>
<reference evidence="1 2" key="1">
    <citation type="submission" date="2009-01" db="EMBL/GenBank/DDBJ databases">
        <authorList>
            <person name="Qin X."/>
            <person name="Bachman B."/>
            <person name="Battles P."/>
            <person name="Bell A."/>
            <person name="Bess C."/>
            <person name="Bickham C."/>
            <person name="Chaboub L."/>
            <person name="Chen D."/>
            <person name="Coyle M."/>
            <person name="Deiros D.R."/>
            <person name="Dinh H."/>
            <person name="Forbes L."/>
            <person name="Fowler G."/>
            <person name="Francisco L."/>
            <person name="Fu Q."/>
            <person name="Gubbala S."/>
            <person name="Hale W."/>
            <person name="Han Y."/>
            <person name="Hemphill L."/>
            <person name="Highlander S.K."/>
            <person name="Hirani K."/>
            <person name="Hogues M."/>
            <person name="Jackson L."/>
            <person name="Jakkamsetti A."/>
            <person name="Javaid M."/>
            <person name="Jiang H."/>
            <person name="Korchina V."/>
            <person name="Kovar C."/>
            <person name="Lara F."/>
            <person name="Lee S."/>
            <person name="Mata R."/>
            <person name="Mathew T."/>
            <person name="Moen C."/>
            <person name="Morales K."/>
            <person name="Munidasa M."/>
            <person name="Nazareth L."/>
            <person name="Ngo R."/>
            <person name="Nguyen L."/>
            <person name="Okwuonu G."/>
            <person name="Ongeri F."/>
            <person name="Patil S."/>
            <person name="Petrosino J."/>
            <person name="Pham C."/>
            <person name="Pham P."/>
            <person name="Pu L.-L."/>
            <person name="Puazo M."/>
            <person name="Raj R."/>
            <person name="Reid J."/>
            <person name="Rouhana J."/>
            <person name="Saada N."/>
            <person name="Shang Y."/>
            <person name="Simmons D."/>
            <person name="Thornton R."/>
            <person name="Warren J."/>
            <person name="Weissenberger G."/>
            <person name="Zhang J."/>
            <person name="Zhang L."/>
            <person name="Zhou C."/>
            <person name="Zhu D."/>
            <person name="Muzny D."/>
            <person name="Worley K."/>
            <person name="Gibbs R."/>
        </authorList>
    </citation>
    <scope>NUCLEOTIDE SEQUENCE [LARGE SCALE GENOMIC DNA]</scope>
    <source>
        <strain evidence="1 2">DSM 15434</strain>
    </source>
</reference>